<dbReference type="CDD" id="cd15730">
    <property type="entry name" value="FYVE_EEA1"/>
    <property type="match status" value="1"/>
</dbReference>
<dbReference type="GO" id="GO:0046872">
    <property type="term" value="F:metal ion binding"/>
    <property type="evidence" value="ECO:0007669"/>
    <property type="project" value="InterPro"/>
</dbReference>
<protein>
    <submittedName>
        <fullName evidence="1">Early endosome antigen 1-like</fullName>
    </submittedName>
</protein>
<evidence type="ECO:0000313" key="1">
    <source>
        <dbReference type="EMBL" id="CAB4017238.1"/>
    </source>
</evidence>
<dbReference type="GO" id="GO:0005769">
    <property type="term" value="C:early endosome"/>
    <property type="evidence" value="ECO:0007669"/>
    <property type="project" value="TreeGrafter"/>
</dbReference>
<dbReference type="InterPro" id="IPR013083">
    <property type="entry name" value="Znf_RING/FYVE/PHD"/>
</dbReference>
<organism evidence="1 2">
    <name type="scientific">Paramuricea clavata</name>
    <name type="common">Red gorgonian</name>
    <name type="synonym">Violescent sea-whip</name>
    <dbReference type="NCBI Taxonomy" id="317549"/>
    <lineage>
        <taxon>Eukaryota</taxon>
        <taxon>Metazoa</taxon>
        <taxon>Cnidaria</taxon>
        <taxon>Anthozoa</taxon>
        <taxon>Octocorallia</taxon>
        <taxon>Malacalcyonacea</taxon>
        <taxon>Plexauridae</taxon>
        <taxon>Paramuricea</taxon>
    </lineage>
</organism>
<dbReference type="Proteomes" id="UP001152795">
    <property type="component" value="Unassembled WGS sequence"/>
</dbReference>
<feature type="non-terminal residue" evidence="1">
    <location>
        <position position="1"/>
    </location>
</feature>
<dbReference type="InterPro" id="IPR011011">
    <property type="entry name" value="Znf_FYVE_PHD"/>
</dbReference>
<dbReference type="GO" id="GO:0005545">
    <property type="term" value="F:1-phosphatidylinositol binding"/>
    <property type="evidence" value="ECO:0007669"/>
    <property type="project" value="TreeGrafter"/>
</dbReference>
<proteinExistence type="predicted"/>
<dbReference type="PROSITE" id="PS50178">
    <property type="entry name" value="ZF_FYVE"/>
    <property type="match status" value="1"/>
</dbReference>
<dbReference type="InterPro" id="IPR000306">
    <property type="entry name" value="Znf_FYVE"/>
</dbReference>
<accession>A0A6S7K9R3</accession>
<dbReference type="AlphaFoldDB" id="A0A6S7K9R3"/>
<sequence length="144" mass="16357">LEATIENNHDEKRSLLERCIAAEDNCKKYQKTIEQLNKNIEELNSAMIELGQENQNLQVVQNVRSNRKWEKDNEVMQCNGCSKKFSVSLRKHHCRNCGSIFCAECTAKTATVAGTKKPARVCEPCYKELNVPVRSYSLNSTNSS</sequence>
<keyword evidence="2" id="KW-1185">Reference proteome</keyword>
<dbReference type="Pfam" id="PF01363">
    <property type="entry name" value="FYVE"/>
    <property type="match status" value="1"/>
</dbReference>
<name>A0A6S7K9R3_PARCT</name>
<comment type="caution">
    <text evidence="1">The sequence shown here is derived from an EMBL/GenBank/DDBJ whole genome shotgun (WGS) entry which is preliminary data.</text>
</comment>
<gene>
    <name evidence="1" type="ORF">PACLA_8A041565</name>
</gene>
<reference evidence="1" key="1">
    <citation type="submission" date="2020-04" db="EMBL/GenBank/DDBJ databases">
        <authorList>
            <person name="Alioto T."/>
            <person name="Alioto T."/>
            <person name="Gomez Garrido J."/>
        </authorList>
    </citation>
    <scope>NUCLEOTIDE SEQUENCE</scope>
    <source>
        <strain evidence="1">A484AB</strain>
    </source>
</reference>
<dbReference type="PANTHER" id="PTHR23164">
    <property type="entry name" value="EARLY ENDOSOME ANTIGEN 1"/>
    <property type="match status" value="1"/>
</dbReference>
<evidence type="ECO:0000313" key="2">
    <source>
        <dbReference type="Proteomes" id="UP001152795"/>
    </source>
</evidence>
<dbReference type="PANTHER" id="PTHR23164:SF30">
    <property type="entry name" value="EARLY ENDOSOME ANTIGEN 1"/>
    <property type="match status" value="1"/>
</dbReference>
<dbReference type="EMBL" id="CACRXK020009460">
    <property type="protein sequence ID" value="CAB4017238.1"/>
    <property type="molecule type" value="Genomic_DNA"/>
</dbReference>
<dbReference type="SMART" id="SM00064">
    <property type="entry name" value="FYVE"/>
    <property type="match status" value="1"/>
</dbReference>
<dbReference type="Gene3D" id="3.30.40.10">
    <property type="entry name" value="Zinc/RING finger domain, C3HC4 (zinc finger)"/>
    <property type="match status" value="1"/>
</dbReference>
<dbReference type="OrthoDB" id="79871at2759"/>
<dbReference type="SUPFAM" id="SSF57903">
    <property type="entry name" value="FYVE/PHD zinc finger"/>
    <property type="match status" value="1"/>
</dbReference>
<dbReference type="InterPro" id="IPR017455">
    <property type="entry name" value="Znf_FYVE-rel"/>
</dbReference>
<dbReference type="Gene3D" id="1.20.5.390">
    <property type="entry name" value="L1 transposable element, trimerization domain"/>
    <property type="match status" value="1"/>
</dbReference>
<dbReference type="GO" id="GO:0006897">
    <property type="term" value="P:endocytosis"/>
    <property type="evidence" value="ECO:0007669"/>
    <property type="project" value="TreeGrafter"/>
</dbReference>